<dbReference type="GeneID" id="132799442"/>
<proteinExistence type="predicted"/>
<dbReference type="PANTHER" id="PTHR48050">
    <property type="entry name" value="STEROL 3-BETA-GLUCOSYLTRANSFERASE"/>
    <property type="match status" value="1"/>
</dbReference>
<reference evidence="2" key="1">
    <citation type="submission" date="2025-08" db="UniProtKB">
        <authorList>
            <consortium name="RefSeq"/>
        </authorList>
    </citation>
    <scope>IDENTIFICATION</scope>
    <source>
        <tissue evidence="2">Seedling</tissue>
    </source>
</reference>
<protein>
    <submittedName>
        <fullName evidence="2">Uncharacterized protein LOC132799442</fullName>
    </submittedName>
</protein>
<dbReference type="RefSeq" id="XP_060667250.1">
    <property type="nucleotide sequence ID" value="XM_060811267.1"/>
</dbReference>
<sequence length="113" mass="13453">MVQEGWSLAELFQVRCIVAAPYVVPCSAPSSFERQFKKELPLLYKYLQESPSKKVYWKDVIHWMWPLFTEYWRNEETILENLKKLYKLLLIKVVGRRGLDDPICCLRLQMGLV</sequence>
<dbReference type="PANTHER" id="PTHR48050:SF11">
    <property type="entry name" value="GLYCOSYLTRANSFERASE"/>
    <property type="match status" value="1"/>
</dbReference>
<accession>A0ABM3ZRZ7</accession>
<name>A0ABM3ZRZ7_ZIZJJ</name>
<keyword evidence="1" id="KW-1185">Reference proteome</keyword>
<organism evidence="1 2">
    <name type="scientific">Ziziphus jujuba</name>
    <name type="common">Chinese jujube</name>
    <name type="synonym">Ziziphus sativa</name>
    <dbReference type="NCBI Taxonomy" id="326968"/>
    <lineage>
        <taxon>Eukaryota</taxon>
        <taxon>Viridiplantae</taxon>
        <taxon>Streptophyta</taxon>
        <taxon>Embryophyta</taxon>
        <taxon>Tracheophyta</taxon>
        <taxon>Spermatophyta</taxon>
        <taxon>Magnoliopsida</taxon>
        <taxon>eudicotyledons</taxon>
        <taxon>Gunneridae</taxon>
        <taxon>Pentapetalae</taxon>
        <taxon>rosids</taxon>
        <taxon>fabids</taxon>
        <taxon>Rosales</taxon>
        <taxon>Rhamnaceae</taxon>
        <taxon>Paliureae</taxon>
        <taxon>Ziziphus</taxon>
    </lineage>
</organism>
<dbReference type="InterPro" id="IPR050426">
    <property type="entry name" value="Glycosyltransferase_28"/>
</dbReference>
<dbReference type="Proteomes" id="UP001652623">
    <property type="component" value="Chromosome 9"/>
</dbReference>
<evidence type="ECO:0000313" key="1">
    <source>
        <dbReference type="Proteomes" id="UP001652623"/>
    </source>
</evidence>
<gene>
    <name evidence="2" type="primary">LOC132799442</name>
</gene>
<evidence type="ECO:0000313" key="2">
    <source>
        <dbReference type="RefSeq" id="XP_060667250.1"/>
    </source>
</evidence>